<feature type="compositionally biased region" description="Basic and acidic residues" evidence="1">
    <location>
        <begin position="209"/>
        <end position="230"/>
    </location>
</feature>
<evidence type="ECO:0000313" key="2">
    <source>
        <dbReference type="EMBL" id="KAL3683317.1"/>
    </source>
</evidence>
<proteinExistence type="predicted"/>
<feature type="compositionally biased region" description="Basic and acidic residues" evidence="1">
    <location>
        <begin position="1"/>
        <end position="21"/>
    </location>
</feature>
<sequence>MGDSINDRIRRILEDGKEKMRQVTKPPEAAKSLPAIRSQLATVGAPRSAPHHGESSKQTKLGSGSLRKELFTDLNTSENQGSGGPLGAKDFPPLTNTPASKDDSKQEDQPAPIPPSPQENRDPLLARTKAWTNRAFHSINRTKWRDNPYLEQVEPDWGRNVVDQEMSSPQFKIPESAADPWVTSGIDPSQGIGDWADVHDDDLVLSEARGAKGRSEENKEYTPDRGNESKRRQKSSHSFSPRWNIRGNEESQVAQTGETENTMDLSSAELETDDPDPGDSLPGAVGNPSGPDLGILDLSEDRTLGPIVLSMWIRSTVTLRKWLYTIDFSNSILSLQESKIGGWQLKNRLQQLNPNAKTFVASSNSGRARAIIMLDSSFRVLDWGTCGKGYAVWIKLSVNNQTIGLINMHAPNKRPRYTRIAKSGNRLDRSRLDRVYLTDSGKWLDTVTSIQHFGKVIVGDHIPIRASLQLIKPLDTKDGRNQSYFKLNSHILHQPGMKERIHAIWKDHPPDCQDPRKWWSLAWARVRDFCQEQHKSQSNQETISRLQKEIEERRRFLQADCSENDLTELTILEDALHEIENQEAALWYERSKSKWLREGEAPTKYFFNLLKPNSPEIGLQVCSWK</sequence>
<feature type="region of interest" description="Disordered" evidence="1">
    <location>
        <begin position="1"/>
        <end position="125"/>
    </location>
</feature>
<accession>A0ABD3GYS5</accession>
<protein>
    <submittedName>
        <fullName evidence="2">Uncharacterized protein</fullName>
    </submittedName>
</protein>
<reference evidence="2 3" key="1">
    <citation type="submission" date="2024-09" db="EMBL/GenBank/DDBJ databases">
        <title>Chromosome-scale assembly of Riccia sorocarpa.</title>
        <authorList>
            <person name="Paukszto L."/>
        </authorList>
    </citation>
    <scope>NUCLEOTIDE SEQUENCE [LARGE SCALE GENOMIC DNA]</scope>
    <source>
        <strain evidence="2">LP-2024</strain>
        <tissue evidence="2">Aerial parts of the thallus</tissue>
    </source>
</reference>
<comment type="caution">
    <text evidence="2">The sequence shown here is derived from an EMBL/GenBank/DDBJ whole genome shotgun (WGS) entry which is preliminary data.</text>
</comment>
<keyword evidence="3" id="KW-1185">Reference proteome</keyword>
<dbReference type="InterPro" id="IPR036691">
    <property type="entry name" value="Endo/exonu/phosph_ase_sf"/>
</dbReference>
<name>A0ABD3GYS5_9MARC</name>
<evidence type="ECO:0000256" key="1">
    <source>
        <dbReference type="SAM" id="MobiDB-lite"/>
    </source>
</evidence>
<dbReference type="EMBL" id="JBJQOH010000006">
    <property type="protein sequence ID" value="KAL3683317.1"/>
    <property type="molecule type" value="Genomic_DNA"/>
</dbReference>
<gene>
    <name evidence="2" type="ORF">R1sor_001339</name>
</gene>
<feature type="region of interest" description="Disordered" evidence="1">
    <location>
        <begin position="172"/>
        <end position="294"/>
    </location>
</feature>
<feature type="compositionally biased region" description="Polar residues" evidence="1">
    <location>
        <begin position="250"/>
        <end position="265"/>
    </location>
</feature>
<organism evidence="2 3">
    <name type="scientific">Riccia sorocarpa</name>
    <dbReference type="NCBI Taxonomy" id="122646"/>
    <lineage>
        <taxon>Eukaryota</taxon>
        <taxon>Viridiplantae</taxon>
        <taxon>Streptophyta</taxon>
        <taxon>Embryophyta</taxon>
        <taxon>Marchantiophyta</taxon>
        <taxon>Marchantiopsida</taxon>
        <taxon>Marchantiidae</taxon>
        <taxon>Marchantiales</taxon>
        <taxon>Ricciaceae</taxon>
        <taxon>Riccia</taxon>
    </lineage>
</organism>
<dbReference type="SUPFAM" id="SSF56219">
    <property type="entry name" value="DNase I-like"/>
    <property type="match status" value="1"/>
</dbReference>
<dbReference type="Proteomes" id="UP001633002">
    <property type="component" value="Unassembled WGS sequence"/>
</dbReference>
<evidence type="ECO:0000313" key="3">
    <source>
        <dbReference type="Proteomes" id="UP001633002"/>
    </source>
</evidence>
<dbReference type="AlphaFoldDB" id="A0ABD3GYS5"/>